<feature type="region of interest" description="Disordered" evidence="1">
    <location>
        <begin position="1"/>
        <end position="26"/>
    </location>
</feature>
<evidence type="ECO:0000256" key="1">
    <source>
        <dbReference type="SAM" id="MobiDB-lite"/>
    </source>
</evidence>
<gene>
    <name evidence="2" type="ORF">MARPO_0013s0026</name>
</gene>
<dbReference type="EMBL" id="KZ772685">
    <property type="protein sequence ID" value="PTQ45768.1"/>
    <property type="molecule type" value="Genomic_DNA"/>
</dbReference>
<dbReference type="Proteomes" id="UP000244005">
    <property type="component" value="Unassembled WGS sequence"/>
</dbReference>
<proteinExistence type="predicted"/>
<keyword evidence="3" id="KW-1185">Reference proteome</keyword>
<feature type="compositionally biased region" description="Polar residues" evidence="1">
    <location>
        <begin position="8"/>
        <end position="24"/>
    </location>
</feature>
<protein>
    <submittedName>
        <fullName evidence="2">Uncharacterized protein</fullName>
    </submittedName>
</protein>
<reference evidence="3" key="1">
    <citation type="journal article" date="2017" name="Cell">
        <title>Insights into land plant evolution garnered from the Marchantia polymorpha genome.</title>
        <authorList>
            <person name="Bowman J.L."/>
            <person name="Kohchi T."/>
            <person name="Yamato K.T."/>
            <person name="Jenkins J."/>
            <person name="Shu S."/>
            <person name="Ishizaki K."/>
            <person name="Yamaoka S."/>
            <person name="Nishihama R."/>
            <person name="Nakamura Y."/>
            <person name="Berger F."/>
            <person name="Adam C."/>
            <person name="Aki S.S."/>
            <person name="Althoff F."/>
            <person name="Araki T."/>
            <person name="Arteaga-Vazquez M.A."/>
            <person name="Balasubrmanian S."/>
            <person name="Barry K."/>
            <person name="Bauer D."/>
            <person name="Boehm C.R."/>
            <person name="Briginshaw L."/>
            <person name="Caballero-Perez J."/>
            <person name="Catarino B."/>
            <person name="Chen F."/>
            <person name="Chiyoda S."/>
            <person name="Chovatia M."/>
            <person name="Davies K.M."/>
            <person name="Delmans M."/>
            <person name="Demura T."/>
            <person name="Dierschke T."/>
            <person name="Dolan L."/>
            <person name="Dorantes-Acosta A.E."/>
            <person name="Eklund D.M."/>
            <person name="Florent S.N."/>
            <person name="Flores-Sandoval E."/>
            <person name="Fujiyama A."/>
            <person name="Fukuzawa H."/>
            <person name="Galik B."/>
            <person name="Grimanelli D."/>
            <person name="Grimwood J."/>
            <person name="Grossniklaus U."/>
            <person name="Hamada T."/>
            <person name="Haseloff J."/>
            <person name="Hetherington A.J."/>
            <person name="Higo A."/>
            <person name="Hirakawa Y."/>
            <person name="Hundley H.N."/>
            <person name="Ikeda Y."/>
            <person name="Inoue K."/>
            <person name="Inoue S.I."/>
            <person name="Ishida S."/>
            <person name="Jia Q."/>
            <person name="Kakita M."/>
            <person name="Kanazawa T."/>
            <person name="Kawai Y."/>
            <person name="Kawashima T."/>
            <person name="Kennedy M."/>
            <person name="Kinose K."/>
            <person name="Kinoshita T."/>
            <person name="Kohara Y."/>
            <person name="Koide E."/>
            <person name="Komatsu K."/>
            <person name="Kopischke S."/>
            <person name="Kubo M."/>
            <person name="Kyozuka J."/>
            <person name="Lagercrantz U."/>
            <person name="Lin S.S."/>
            <person name="Lindquist E."/>
            <person name="Lipzen A.M."/>
            <person name="Lu C.W."/>
            <person name="De Luna E."/>
            <person name="Martienssen R.A."/>
            <person name="Minamino N."/>
            <person name="Mizutani M."/>
            <person name="Mizutani M."/>
            <person name="Mochizuki N."/>
            <person name="Monte I."/>
            <person name="Mosher R."/>
            <person name="Nagasaki H."/>
            <person name="Nakagami H."/>
            <person name="Naramoto S."/>
            <person name="Nishitani K."/>
            <person name="Ohtani M."/>
            <person name="Okamoto T."/>
            <person name="Okumura M."/>
            <person name="Phillips J."/>
            <person name="Pollak B."/>
            <person name="Reinders A."/>
            <person name="Rovekamp M."/>
            <person name="Sano R."/>
            <person name="Sawa S."/>
            <person name="Schmid M.W."/>
            <person name="Shirakawa M."/>
            <person name="Solano R."/>
            <person name="Spunde A."/>
            <person name="Suetsugu N."/>
            <person name="Sugano S."/>
            <person name="Sugiyama A."/>
            <person name="Sun R."/>
            <person name="Suzuki Y."/>
            <person name="Takenaka M."/>
            <person name="Takezawa D."/>
            <person name="Tomogane H."/>
            <person name="Tsuzuki M."/>
            <person name="Ueda T."/>
            <person name="Umeda M."/>
            <person name="Ward J.M."/>
            <person name="Watanabe Y."/>
            <person name="Yazaki K."/>
            <person name="Yokoyama R."/>
            <person name="Yoshitake Y."/>
            <person name="Yotsui I."/>
            <person name="Zachgo S."/>
            <person name="Schmutz J."/>
        </authorList>
    </citation>
    <scope>NUCLEOTIDE SEQUENCE [LARGE SCALE GENOMIC DNA]</scope>
    <source>
        <strain evidence="3">Tak-1</strain>
    </source>
</reference>
<organism evidence="2 3">
    <name type="scientific">Marchantia polymorpha</name>
    <name type="common">Common liverwort</name>
    <name type="synonym">Marchantia aquatica</name>
    <dbReference type="NCBI Taxonomy" id="3197"/>
    <lineage>
        <taxon>Eukaryota</taxon>
        <taxon>Viridiplantae</taxon>
        <taxon>Streptophyta</taxon>
        <taxon>Embryophyta</taxon>
        <taxon>Marchantiophyta</taxon>
        <taxon>Marchantiopsida</taxon>
        <taxon>Marchantiidae</taxon>
        <taxon>Marchantiales</taxon>
        <taxon>Marchantiaceae</taxon>
        <taxon>Marchantia</taxon>
    </lineage>
</organism>
<dbReference type="AlphaFoldDB" id="A0A2R6XI36"/>
<accession>A0A2R6XI36</accession>
<sequence length="38" mass="4297">MRGLICPMTTTVQSHSQSKRSQQVGMKKRYTSYISSSC</sequence>
<name>A0A2R6XI36_MARPO</name>
<evidence type="ECO:0000313" key="2">
    <source>
        <dbReference type="EMBL" id="PTQ45768.1"/>
    </source>
</evidence>
<evidence type="ECO:0000313" key="3">
    <source>
        <dbReference type="Proteomes" id="UP000244005"/>
    </source>
</evidence>
<dbReference type="Gramene" id="Mp8g07690.1">
    <property type="protein sequence ID" value="Mp8g07690.1.cds"/>
    <property type="gene ID" value="Mp8g07690"/>
</dbReference>